<gene>
    <name evidence="1" type="ORF">I2488_06370</name>
</gene>
<keyword evidence="1" id="KW-0560">Oxidoreductase</keyword>
<keyword evidence="2" id="KW-1185">Reference proteome</keyword>
<dbReference type="PANTHER" id="PTHR37563:SF2">
    <property type="entry name" value="PHYTANOYL-COA DIOXYGENASE FAMILY PROTEIN (AFU_ORTHOLOGUE AFUA_2G03330)"/>
    <property type="match status" value="1"/>
</dbReference>
<dbReference type="Pfam" id="PF05721">
    <property type="entry name" value="PhyH"/>
    <property type="match status" value="1"/>
</dbReference>
<protein>
    <submittedName>
        <fullName evidence="1">Phytanoyl-CoA dioxygenase family protein</fullName>
    </submittedName>
</protein>
<accession>A0ABS0HF69</accession>
<keyword evidence="1" id="KW-0223">Dioxygenase</keyword>
<organism evidence="1 2">
    <name type="scientific">Novosphingobium jiangmenense</name>
    <dbReference type="NCBI Taxonomy" id="2791981"/>
    <lineage>
        <taxon>Bacteria</taxon>
        <taxon>Pseudomonadati</taxon>
        <taxon>Pseudomonadota</taxon>
        <taxon>Alphaproteobacteria</taxon>
        <taxon>Sphingomonadales</taxon>
        <taxon>Sphingomonadaceae</taxon>
        <taxon>Novosphingobium</taxon>
    </lineage>
</organism>
<dbReference type="EMBL" id="JADQDC010000003">
    <property type="protein sequence ID" value="MBF9150621.1"/>
    <property type="molecule type" value="Genomic_DNA"/>
</dbReference>
<sequence length="299" mass="33119">MEGLEMAGIERFGAGQAAQAAEVLARDGVIAFDRIFDPGLISRIGQELRRQVPGAFDEAARQPEDYLSVGDHRINGLVPIGRRLSGVLDLLLDPALETFFVGALGEGWVYESFGVISSFPGATLQHLHSDDNFLFEGSEHDGQLPAFALTIAIPLVEVNDVNGGTEFLIGTHREKKQQSYPGTAVSSPMQPGDCMIWDFMIRHRGRPNTSTAARPMLYITACRSFWTDSVNFRPNAQKLVIQPDLVWSLPPEKRRRLKRFKPMPGLGTGLRSVSRAVNWYAPGLHQGLMKLLRRRGSPR</sequence>
<proteinExistence type="predicted"/>
<comment type="caution">
    <text evidence="1">The sequence shown here is derived from an EMBL/GenBank/DDBJ whole genome shotgun (WGS) entry which is preliminary data.</text>
</comment>
<reference evidence="1 2" key="1">
    <citation type="submission" date="2020-11" db="EMBL/GenBank/DDBJ databases">
        <title>The genome sequence of Novosphingobium sp. 1Y9A.</title>
        <authorList>
            <person name="Liu Y."/>
        </authorList>
    </citation>
    <scope>NUCLEOTIDE SEQUENCE [LARGE SCALE GENOMIC DNA]</scope>
    <source>
        <strain evidence="1 2">1Y9A</strain>
    </source>
</reference>
<dbReference type="PANTHER" id="PTHR37563">
    <property type="entry name" value="PHYTANOYL-COA DIOXYGENASE FAMILY PROTEIN (AFU_ORTHOLOGUE AFUA_2G03330)"/>
    <property type="match status" value="1"/>
</dbReference>
<dbReference type="GO" id="GO:0051213">
    <property type="term" value="F:dioxygenase activity"/>
    <property type="evidence" value="ECO:0007669"/>
    <property type="project" value="UniProtKB-KW"/>
</dbReference>
<dbReference type="RefSeq" id="WP_196274959.1">
    <property type="nucleotide sequence ID" value="NZ_JADQDC010000003.1"/>
</dbReference>
<dbReference type="InterPro" id="IPR051961">
    <property type="entry name" value="Fungal_Metabolite_Diox"/>
</dbReference>
<dbReference type="Proteomes" id="UP000600799">
    <property type="component" value="Unassembled WGS sequence"/>
</dbReference>
<dbReference type="SUPFAM" id="SSF51197">
    <property type="entry name" value="Clavaminate synthase-like"/>
    <property type="match status" value="1"/>
</dbReference>
<name>A0ABS0HF69_9SPHN</name>
<dbReference type="Gene3D" id="2.60.120.620">
    <property type="entry name" value="q2cbj1_9rhob like domain"/>
    <property type="match status" value="1"/>
</dbReference>
<evidence type="ECO:0000313" key="2">
    <source>
        <dbReference type="Proteomes" id="UP000600799"/>
    </source>
</evidence>
<dbReference type="InterPro" id="IPR008775">
    <property type="entry name" value="Phytyl_CoA_dOase-like"/>
</dbReference>
<evidence type="ECO:0000313" key="1">
    <source>
        <dbReference type="EMBL" id="MBF9150621.1"/>
    </source>
</evidence>